<accession>A0A926HTZ6</accession>
<dbReference type="SMART" id="SM00481">
    <property type="entry name" value="POLIIIAc"/>
    <property type="match status" value="1"/>
</dbReference>
<dbReference type="Pfam" id="PF02811">
    <property type="entry name" value="PHP"/>
    <property type="match status" value="1"/>
</dbReference>
<dbReference type="PANTHER" id="PTHR42924:SF3">
    <property type="entry name" value="POLYMERASE_HISTIDINOL PHOSPHATASE N-TERMINAL DOMAIN-CONTAINING PROTEIN"/>
    <property type="match status" value="1"/>
</dbReference>
<evidence type="ECO:0000313" key="3">
    <source>
        <dbReference type="Proteomes" id="UP000620366"/>
    </source>
</evidence>
<name>A0A926HTZ6_9FIRM</name>
<dbReference type="GO" id="GO:0035312">
    <property type="term" value="F:5'-3' DNA exonuclease activity"/>
    <property type="evidence" value="ECO:0007669"/>
    <property type="project" value="TreeGrafter"/>
</dbReference>
<dbReference type="InterPro" id="IPR004013">
    <property type="entry name" value="PHP_dom"/>
</dbReference>
<proteinExistence type="predicted"/>
<sequence>MICKADLHIHSLDSVDSILSLEQIVREARAAGLNIIAVSDHNSYSGSEKLQALAPEGLLVVPSAEYATECGHILALFVPHQLEERYLVPIDDYHFQFREVVEGIHAAGGLAVVAHPFDKARYTLENHPALPHVDGVEAHNGHVGIRDGYDGANRLAARAAIGRGLFFTAGSDAHNPGEIGNAVLTLELDEFTLDGFRTALLRRRGSVWGRDASRAKLARAQLNKCLKRPWPKCLHKLPRRLAVYAASFGIDLLKALHIKPKNRGATLIEGGELTCP</sequence>
<dbReference type="PANTHER" id="PTHR42924">
    <property type="entry name" value="EXONUCLEASE"/>
    <property type="match status" value="1"/>
</dbReference>
<dbReference type="InterPro" id="IPR003141">
    <property type="entry name" value="Pol/His_phosphatase_N"/>
</dbReference>
<organism evidence="2 3">
    <name type="scientific">Feifania hominis</name>
    <dbReference type="NCBI Taxonomy" id="2763660"/>
    <lineage>
        <taxon>Bacteria</taxon>
        <taxon>Bacillati</taxon>
        <taxon>Bacillota</taxon>
        <taxon>Clostridia</taxon>
        <taxon>Eubacteriales</taxon>
        <taxon>Feifaniaceae</taxon>
        <taxon>Feifania</taxon>
    </lineage>
</organism>
<dbReference type="RefSeq" id="WP_249300159.1">
    <property type="nucleotide sequence ID" value="NZ_JACRSP010000002.1"/>
</dbReference>
<keyword evidence="3" id="KW-1185">Reference proteome</keyword>
<evidence type="ECO:0000259" key="1">
    <source>
        <dbReference type="SMART" id="SM00481"/>
    </source>
</evidence>
<dbReference type="SUPFAM" id="SSF89550">
    <property type="entry name" value="PHP domain-like"/>
    <property type="match status" value="1"/>
</dbReference>
<dbReference type="InterPro" id="IPR052018">
    <property type="entry name" value="PHP_domain"/>
</dbReference>
<protein>
    <submittedName>
        <fullName evidence="2">PHP domain-containing protein</fullName>
    </submittedName>
</protein>
<reference evidence="2" key="1">
    <citation type="submission" date="2020-08" db="EMBL/GenBank/DDBJ databases">
        <title>Genome public.</title>
        <authorList>
            <person name="Liu C."/>
            <person name="Sun Q."/>
        </authorList>
    </citation>
    <scope>NUCLEOTIDE SEQUENCE</scope>
    <source>
        <strain evidence="2">BX7</strain>
    </source>
</reference>
<dbReference type="EMBL" id="JACRSP010000002">
    <property type="protein sequence ID" value="MBC8536374.1"/>
    <property type="molecule type" value="Genomic_DNA"/>
</dbReference>
<comment type="caution">
    <text evidence="2">The sequence shown here is derived from an EMBL/GenBank/DDBJ whole genome shotgun (WGS) entry which is preliminary data.</text>
</comment>
<dbReference type="NCBIfam" id="NF038032">
    <property type="entry name" value="CehA_McbA_metalo"/>
    <property type="match status" value="1"/>
</dbReference>
<feature type="domain" description="Polymerase/histidinol phosphatase N-terminal" evidence="1">
    <location>
        <begin position="5"/>
        <end position="70"/>
    </location>
</feature>
<dbReference type="InterPro" id="IPR016195">
    <property type="entry name" value="Pol/histidinol_Pase-like"/>
</dbReference>
<dbReference type="Pfam" id="PF13263">
    <property type="entry name" value="PHP_C"/>
    <property type="match status" value="1"/>
</dbReference>
<gene>
    <name evidence="2" type="ORF">H8695_06665</name>
</gene>
<dbReference type="Proteomes" id="UP000620366">
    <property type="component" value="Unassembled WGS sequence"/>
</dbReference>
<dbReference type="AlphaFoldDB" id="A0A926HTZ6"/>
<dbReference type="GO" id="GO:0004534">
    <property type="term" value="F:5'-3' RNA exonuclease activity"/>
    <property type="evidence" value="ECO:0007669"/>
    <property type="project" value="TreeGrafter"/>
</dbReference>
<dbReference type="CDD" id="cd07432">
    <property type="entry name" value="PHP_HisPPase"/>
    <property type="match status" value="1"/>
</dbReference>
<evidence type="ECO:0000313" key="2">
    <source>
        <dbReference type="EMBL" id="MBC8536374.1"/>
    </source>
</evidence>
<dbReference type="Gene3D" id="3.20.20.140">
    <property type="entry name" value="Metal-dependent hydrolases"/>
    <property type="match status" value="1"/>
</dbReference>